<keyword evidence="3" id="KW-1185">Reference proteome</keyword>
<dbReference type="Proteomes" id="UP000297737">
    <property type="component" value="Unassembled WGS sequence"/>
</dbReference>
<evidence type="ECO:0000256" key="1">
    <source>
        <dbReference type="SAM" id="SignalP"/>
    </source>
</evidence>
<evidence type="ECO:0000313" key="2">
    <source>
        <dbReference type="EMBL" id="TFU06134.1"/>
    </source>
</evidence>
<sequence>MTFSTGGRVAAALLALGAGPALACSSCGCTLTSDWIDQGLVGQPGFRVDLRYDYVPQTVLRTGSTDIDRGAIALPTDREVEISTYNNYATLGLDYAPNTDWGFNAQIPLLRRPHTTIAEGEVGSSSSMTQGLGDVRLSARWQGFGGTGITGVIAGLKLPTGATGDTFDSGSEAGAPLDRGLQAGSGTTDALFGFYHFGNLSGRWDWFAQASGQVALTSTRDYRPGNAATVSAGLHFTGWQGITPQIQFNLRTAAKDSGAEADRDNSGGTSLYFAPGAAVKLGSRAIGYLFMQLPLAQQVNGWQLVPNYTLSAGIQFRL</sequence>
<feature type="signal peptide" evidence="1">
    <location>
        <begin position="1"/>
        <end position="23"/>
    </location>
</feature>
<evidence type="ECO:0000313" key="3">
    <source>
        <dbReference type="Proteomes" id="UP000297737"/>
    </source>
</evidence>
<protein>
    <recommendedName>
        <fullName evidence="4">Transporter</fullName>
    </recommendedName>
</protein>
<gene>
    <name evidence="2" type="ORF">EUV02_03730</name>
</gene>
<name>A0A4Y9ERA7_9SPHN</name>
<keyword evidence="1" id="KW-0732">Signal</keyword>
<reference evidence="2 3" key="1">
    <citation type="submission" date="2019-02" db="EMBL/GenBank/DDBJ databases">
        <title>Polymorphobacter sp. isolated from the lake at the Tibet of China.</title>
        <authorList>
            <person name="Li A."/>
        </authorList>
    </citation>
    <scope>NUCLEOTIDE SEQUENCE [LARGE SCALE GENOMIC DNA]</scope>
    <source>
        <strain evidence="2 3">DJ1R-1</strain>
    </source>
</reference>
<accession>A0A4Y9ERA7</accession>
<dbReference type="RefSeq" id="WP_135244858.1">
    <property type="nucleotide sequence ID" value="NZ_SIHO01000001.1"/>
</dbReference>
<dbReference type="EMBL" id="SIHO01000001">
    <property type="protein sequence ID" value="TFU06134.1"/>
    <property type="molecule type" value="Genomic_DNA"/>
</dbReference>
<organism evidence="2 3">
    <name type="scientific">Glacieibacterium arshaanense</name>
    <dbReference type="NCBI Taxonomy" id="2511025"/>
    <lineage>
        <taxon>Bacteria</taxon>
        <taxon>Pseudomonadati</taxon>
        <taxon>Pseudomonadota</taxon>
        <taxon>Alphaproteobacteria</taxon>
        <taxon>Sphingomonadales</taxon>
        <taxon>Sphingosinicellaceae</taxon>
        <taxon>Glacieibacterium</taxon>
    </lineage>
</organism>
<dbReference type="OrthoDB" id="5450709at2"/>
<dbReference type="AlphaFoldDB" id="A0A4Y9ERA7"/>
<feature type="chain" id="PRO_5021196497" description="Transporter" evidence="1">
    <location>
        <begin position="24"/>
        <end position="318"/>
    </location>
</feature>
<proteinExistence type="predicted"/>
<evidence type="ECO:0008006" key="4">
    <source>
        <dbReference type="Google" id="ProtNLM"/>
    </source>
</evidence>
<comment type="caution">
    <text evidence="2">The sequence shown here is derived from an EMBL/GenBank/DDBJ whole genome shotgun (WGS) entry which is preliminary data.</text>
</comment>